<dbReference type="Proteomes" id="UP001066276">
    <property type="component" value="Chromosome 3_1"/>
</dbReference>
<keyword evidence="2" id="KW-1185">Reference proteome</keyword>
<evidence type="ECO:0000313" key="1">
    <source>
        <dbReference type="EMBL" id="KAJ1190274.1"/>
    </source>
</evidence>
<dbReference type="AlphaFoldDB" id="A0AAV7UP91"/>
<proteinExistence type="predicted"/>
<protein>
    <submittedName>
        <fullName evidence="1">Uncharacterized protein</fullName>
    </submittedName>
</protein>
<reference evidence="1" key="1">
    <citation type="journal article" date="2022" name="bioRxiv">
        <title>Sequencing and chromosome-scale assembly of the giantPleurodeles waltlgenome.</title>
        <authorList>
            <person name="Brown T."/>
            <person name="Elewa A."/>
            <person name="Iarovenko S."/>
            <person name="Subramanian E."/>
            <person name="Araus A.J."/>
            <person name="Petzold A."/>
            <person name="Susuki M."/>
            <person name="Suzuki K.-i.T."/>
            <person name="Hayashi T."/>
            <person name="Toyoda A."/>
            <person name="Oliveira C."/>
            <person name="Osipova E."/>
            <person name="Leigh N.D."/>
            <person name="Simon A."/>
            <person name="Yun M.H."/>
        </authorList>
    </citation>
    <scope>NUCLEOTIDE SEQUENCE</scope>
    <source>
        <strain evidence="1">20211129_DDA</strain>
        <tissue evidence="1">Liver</tissue>
    </source>
</reference>
<sequence>MCRSGLRPCAQLGRDPVYHEEQGMLPDALVVERRGLSDDLCMTCAECGLEWEQSLLPPERRIRGAYCLTRGSVGDAQLPPLQSCECYSLTVAAAVLRDTQE</sequence>
<organism evidence="1 2">
    <name type="scientific">Pleurodeles waltl</name>
    <name type="common">Iberian ribbed newt</name>
    <dbReference type="NCBI Taxonomy" id="8319"/>
    <lineage>
        <taxon>Eukaryota</taxon>
        <taxon>Metazoa</taxon>
        <taxon>Chordata</taxon>
        <taxon>Craniata</taxon>
        <taxon>Vertebrata</taxon>
        <taxon>Euteleostomi</taxon>
        <taxon>Amphibia</taxon>
        <taxon>Batrachia</taxon>
        <taxon>Caudata</taxon>
        <taxon>Salamandroidea</taxon>
        <taxon>Salamandridae</taxon>
        <taxon>Pleurodelinae</taxon>
        <taxon>Pleurodeles</taxon>
    </lineage>
</organism>
<name>A0AAV7UP91_PLEWA</name>
<comment type="caution">
    <text evidence="1">The sequence shown here is derived from an EMBL/GenBank/DDBJ whole genome shotgun (WGS) entry which is preliminary data.</text>
</comment>
<accession>A0AAV7UP91</accession>
<gene>
    <name evidence="1" type="ORF">NDU88_007012</name>
</gene>
<evidence type="ECO:0000313" key="2">
    <source>
        <dbReference type="Proteomes" id="UP001066276"/>
    </source>
</evidence>
<dbReference type="EMBL" id="JANPWB010000005">
    <property type="protein sequence ID" value="KAJ1190274.1"/>
    <property type="molecule type" value="Genomic_DNA"/>
</dbReference>